<sequence length="106" mass="12126">MRTRSCIYCGIIKPSKKLLEQHQTKCSVKSSTKHIMKLRRCNNMLPLKAILCNAEKPKIIKAQQHKEAHSKDSHTNKILRFPKDQIALRDNGCITLCTGRSRLSVN</sequence>
<reference evidence="1" key="1">
    <citation type="submission" date="2014-09" db="EMBL/GenBank/DDBJ databases">
        <title>Draft genome sequence of an oleaginous Mucoromycotina fungus Mucor ambiguus NBRC6742.</title>
        <authorList>
            <person name="Takeda I."/>
            <person name="Yamane N."/>
            <person name="Morita T."/>
            <person name="Tamano K."/>
            <person name="Machida M."/>
            <person name="Baker S."/>
            <person name="Koike H."/>
        </authorList>
    </citation>
    <scope>NUCLEOTIDE SEQUENCE</scope>
    <source>
        <strain evidence="1">NBRC 6742</strain>
    </source>
</reference>
<evidence type="ECO:0000313" key="2">
    <source>
        <dbReference type="Proteomes" id="UP000053815"/>
    </source>
</evidence>
<accession>A0A0C9M3Q8</accession>
<organism evidence="1">
    <name type="scientific">Mucor ambiguus</name>
    <dbReference type="NCBI Taxonomy" id="91626"/>
    <lineage>
        <taxon>Eukaryota</taxon>
        <taxon>Fungi</taxon>
        <taxon>Fungi incertae sedis</taxon>
        <taxon>Mucoromycota</taxon>
        <taxon>Mucoromycotina</taxon>
        <taxon>Mucoromycetes</taxon>
        <taxon>Mucorales</taxon>
        <taxon>Mucorineae</taxon>
        <taxon>Mucoraceae</taxon>
        <taxon>Mucor</taxon>
    </lineage>
</organism>
<keyword evidence="2" id="KW-1185">Reference proteome</keyword>
<proteinExistence type="predicted"/>
<evidence type="ECO:0000313" key="1">
    <source>
        <dbReference type="EMBL" id="GAN03676.1"/>
    </source>
</evidence>
<name>A0A0C9M3Q8_9FUNG</name>
<dbReference type="OrthoDB" id="10398025at2759"/>
<gene>
    <name evidence="1" type="ORF">MAM1_0045d03131</name>
</gene>
<dbReference type="Proteomes" id="UP000053815">
    <property type="component" value="Unassembled WGS sequence"/>
</dbReference>
<protein>
    <submittedName>
        <fullName evidence="1">Uncharacterized protein</fullName>
    </submittedName>
</protein>
<dbReference type="AlphaFoldDB" id="A0A0C9M3Q8"/>
<dbReference type="EMBL" id="DF836334">
    <property type="protein sequence ID" value="GAN03676.1"/>
    <property type="molecule type" value="Genomic_DNA"/>
</dbReference>